<dbReference type="GO" id="GO:0000272">
    <property type="term" value="P:polysaccharide catabolic process"/>
    <property type="evidence" value="ECO:0007669"/>
    <property type="project" value="UniProtKB-KW"/>
</dbReference>
<evidence type="ECO:0000256" key="7">
    <source>
        <dbReference type="ARBA" id="ARBA00022837"/>
    </source>
</evidence>
<evidence type="ECO:0000256" key="14">
    <source>
        <dbReference type="SAM" id="SignalP"/>
    </source>
</evidence>
<dbReference type="Pfam" id="PF00128">
    <property type="entry name" value="Alpha-amylase"/>
    <property type="match status" value="1"/>
</dbReference>
<reference evidence="16 17" key="1">
    <citation type="journal article" date="2016" name="Mol. Biol. Evol.">
        <title>Comparative Genomics of Early-Diverging Mushroom-Forming Fungi Provides Insights into the Origins of Lignocellulose Decay Capabilities.</title>
        <authorList>
            <person name="Nagy L.G."/>
            <person name="Riley R."/>
            <person name="Tritt A."/>
            <person name="Adam C."/>
            <person name="Daum C."/>
            <person name="Floudas D."/>
            <person name="Sun H."/>
            <person name="Yadav J.S."/>
            <person name="Pangilinan J."/>
            <person name="Larsson K.H."/>
            <person name="Matsuura K."/>
            <person name="Barry K."/>
            <person name="Labutti K."/>
            <person name="Kuo R."/>
            <person name="Ohm R.A."/>
            <person name="Bhattacharya S.S."/>
            <person name="Shirouzu T."/>
            <person name="Yoshinaga Y."/>
            <person name="Martin F.M."/>
            <person name="Grigoriev I.V."/>
            <person name="Hibbett D.S."/>
        </authorList>
    </citation>
    <scope>NUCLEOTIDE SEQUENCE [LARGE SCALE GENOMIC DNA]</scope>
    <source>
        <strain evidence="16 17">HHB12029</strain>
    </source>
</reference>
<dbReference type="SMART" id="SM00632">
    <property type="entry name" value="Aamy_C"/>
    <property type="match status" value="1"/>
</dbReference>
<dbReference type="InterPro" id="IPR013784">
    <property type="entry name" value="Carb-bd-like_fold"/>
</dbReference>
<dbReference type="SUPFAM" id="SSF51445">
    <property type="entry name" value="(Trans)glycosidases"/>
    <property type="match status" value="1"/>
</dbReference>
<dbReference type="InterPro" id="IPR006046">
    <property type="entry name" value="Alpha_amylase"/>
</dbReference>
<comment type="similarity">
    <text evidence="3 11">Belongs to the glycosyl hydrolase 13 family.</text>
</comment>
<dbReference type="InterPro" id="IPR013780">
    <property type="entry name" value="Glyco_hydro_b"/>
</dbReference>
<evidence type="ECO:0000256" key="13">
    <source>
        <dbReference type="SAM" id="MobiDB-lite"/>
    </source>
</evidence>
<keyword evidence="17" id="KW-1185">Reference proteome</keyword>
<dbReference type="Gene3D" id="3.20.20.80">
    <property type="entry name" value="Glycosidases"/>
    <property type="match status" value="1"/>
</dbReference>
<sequence>MTRLSTQFAALAALASCAAAQKDTIVQMFGWNWDSIAQECTQFLGPAGYGYVQISPPQETVTGDQWWTDYQPVSYNLQGKRGDRAALASMIEACHKVGVKVIADAVINHMTGSDAGTGTAGTSYQHYEYPGLYTHDSFHHCGLEPGDNIVNYDSREEVQTCQLVNLADLDTGKDEVQTAIAGYLSDLMSLGVDGLRLDASKHMAATEINGILGKMTTSPQYVTQEVIFGAGEPILPSEYTGNGNVQEFRFTSTLQDAFSSGGISSLVDTIPGESWLASGDANVFVANHDTERNDASLNYLSPSNTYTLAHVFMLAYPYGTPSVLSSYEYAGYDDGAPNSATGTCFGEGGVNSWLCQHRFPPIAGLTAFRGAVSGDVSNIQKGTAQQLAFSRGTTGFVAINNEDATWTGSFSTGLAAGNYCNVYEGARNTTGDCAASFVTVDDQGAASLNIAPRSAVAIYVGAEAPTGAVQPEPSASTTGESAPAPTAQSPSPSPAPSTPAPTSNVVNFSVVRNTTFGDNVFVVGSIPALGTWDPSKSVALSSATYPIWATSVNIADGTDFEYKYIVKKGNGEVEWEADPNREGLTKSSAVETFQ</sequence>
<evidence type="ECO:0000256" key="2">
    <source>
        <dbReference type="ARBA" id="ARBA00001913"/>
    </source>
</evidence>
<feature type="domain" description="CBM20" evidence="15">
    <location>
        <begin position="496"/>
        <end position="594"/>
    </location>
</feature>
<dbReference type="InterPro" id="IPR006047">
    <property type="entry name" value="GH13_cat_dom"/>
</dbReference>
<feature type="signal peptide" evidence="14">
    <location>
        <begin position="1"/>
        <end position="20"/>
    </location>
</feature>
<evidence type="ECO:0000256" key="10">
    <source>
        <dbReference type="ARBA" id="ARBA00023326"/>
    </source>
</evidence>
<dbReference type="GO" id="GO:0004556">
    <property type="term" value="F:alpha-amylase activity"/>
    <property type="evidence" value="ECO:0007669"/>
    <property type="project" value="UniProtKB-UniRule"/>
</dbReference>
<dbReference type="EMBL" id="KV425894">
    <property type="protein sequence ID" value="KZW01365.1"/>
    <property type="molecule type" value="Genomic_DNA"/>
</dbReference>
<evidence type="ECO:0000256" key="5">
    <source>
        <dbReference type="ARBA" id="ARBA00022723"/>
    </source>
</evidence>
<evidence type="ECO:0000259" key="15">
    <source>
        <dbReference type="PROSITE" id="PS51166"/>
    </source>
</evidence>
<comment type="catalytic activity">
    <reaction evidence="1 12">
        <text>Endohydrolysis of (1-&gt;4)-alpha-D-glucosidic linkages in polysaccharides containing three or more (1-&gt;4)-alpha-linked D-glucose units.</text>
        <dbReference type="EC" id="3.2.1.1"/>
    </reaction>
</comment>
<dbReference type="InterPro" id="IPR002044">
    <property type="entry name" value="CBM20"/>
</dbReference>
<dbReference type="GO" id="GO:0046872">
    <property type="term" value="F:metal ion binding"/>
    <property type="evidence" value="ECO:0007669"/>
    <property type="project" value="UniProtKB-KW"/>
</dbReference>
<dbReference type="InterPro" id="IPR017853">
    <property type="entry name" value="GH"/>
</dbReference>
<organism evidence="16 17">
    <name type="scientific">Exidia glandulosa HHB12029</name>
    <dbReference type="NCBI Taxonomy" id="1314781"/>
    <lineage>
        <taxon>Eukaryota</taxon>
        <taxon>Fungi</taxon>
        <taxon>Dikarya</taxon>
        <taxon>Basidiomycota</taxon>
        <taxon>Agaricomycotina</taxon>
        <taxon>Agaricomycetes</taxon>
        <taxon>Auriculariales</taxon>
        <taxon>Exidiaceae</taxon>
        <taxon>Exidia</taxon>
    </lineage>
</organism>
<keyword evidence="9 12" id="KW-0326">Glycosidase</keyword>
<keyword evidence="6 12" id="KW-0378">Hydrolase</keyword>
<protein>
    <recommendedName>
        <fullName evidence="4 12">Alpha-amylase</fullName>
        <ecNumber evidence="4 12">3.2.1.1</ecNumber>
    </recommendedName>
</protein>
<dbReference type="InterPro" id="IPR013783">
    <property type="entry name" value="Ig-like_fold"/>
</dbReference>
<dbReference type="SUPFAM" id="SSF51011">
    <property type="entry name" value="Glycosyl hydrolase domain"/>
    <property type="match status" value="1"/>
</dbReference>
<feature type="region of interest" description="Disordered" evidence="13">
    <location>
        <begin position="467"/>
        <end position="501"/>
    </location>
</feature>
<dbReference type="PROSITE" id="PS51257">
    <property type="entry name" value="PROKAR_LIPOPROTEIN"/>
    <property type="match status" value="1"/>
</dbReference>
<dbReference type="Gene3D" id="2.60.40.10">
    <property type="entry name" value="Immunoglobulins"/>
    <property type="match status" value="1"/>
</dbReference>
<dbReference type="Pfam" id="PF00686">
    <property type="entry name" value="CBM_20"/>
    <property type="match status" value="1"/>
</dbReference>
<dbReference type="EC" id="3.2.1.1" evidence="4 12"/>
<dbReference type="SMART" id="SM00642">
    <property type="entry name" value="Aamy"/>
    <property type="match status" value="1"/>
</dbReference>
<dbReference type="InterPro" id="IPR006048">
    <property type="entry name" value="A-amylase/branching_C"/>
</dbReference>
<dbReference type="Pfam" id="PF02806">
    <property type="entry name" value="Alpha-amylase_C"/>
    <property type="match status" value="1"/>
</dbReference>
<keyword evidence="7" id="KW-0106">Calcium</keyword>
<evidence type="ECO:0000256" key="8">
    <source>
        <dbReference type="ARBA" id="ARBA00023277"/>
    </source>
</evidence>
<evidence type="ECO:0000313" key="17">
    <source>
        <dbReference type="Proteomes" id="UP000077266"/>
    </source>
</evidence>
<evidence type="ECO:0000256" key="9">
    <source>
        <dbReference type="ARBA" id="ARBA00023295"/>
    </source>
</evidence>
<gene>
    <name evidence="16" type="ORF">EXIGLDRAFT_718496</name>
</gene>
<dbReference type="STRING" id="1314781.A0A165NXQ6"/>
<dbReference type="SMART" id="SM01065">
    <property type="entry name" value="CBM_2"/>
    <property type="match status" value="1"/>
</dbReference>
<feature type="compositionally biased region" description="Low complexity" evidence="13">
    <location>
        <begin position="481"/>
        <end position="490"/>
    </location>
</feature>
<dbReference type="CDD" id="cd11317">
    <property type="entry name" value="AmyAc_bac_euk_AmyA"/>
    <property type="match status" value="1"/>
</dbReference>
<dbReference type="PANTHER" id="PTHR43447">
    <property type="entry name" value="ALPHA-AMYLASE"/>
    <property type="match status" value="1"/>
</dbReference>
<dbReference type="PROSITE" id="PS51166">
    <property type="entry name" value="CBM20"/>
    <property type="match status" value="1"/>
</dbReference>
<comment type="cofactor">
    <cofactor evidence="2">
        <name>Ca(2+)</name>
        <dbReference type="ChEBI" id="CHEBI:29108"/>
    </cofactor>
</comment>
<evidence type="ECO:0000256" key="6">
    <source>
        <dbReference type="ARBA" id="ARBA00022801"/>
    </source>
</evidence>
<evidence type="ECO:0000256" key="12">
    <source>
        <dbReference type="RuleBase" id="RU361134"/>
    </source>
</evidence>
<keyword evidence="10" id="KW-0624">Polysaccharide degradation</keyword>
<proteinExistence type="inferred from homology"/>
<keyword evidence="14" id="KW-0732">Signal</keyword>
<evidence type="ECO:0000313" key="16">
    <source>
        <dbReference type="EMBL" id="KZW01365.1"/>
    </source>
</evidence>
<evidence type="ECO:0000256" key="3">
    <source>
        <dbReference type="ARBA" id="ARBA00008061"/>
    </source>
</evidence>
<dbReference type="Gene3D" id="2.60.40.1180">
    <property type="entry name" value="Golgi alpha-mannosidase II"/>
    <property type="match status" value="1"/>
</dbReference>
<dbReference type="AlphaFoldDB" id="A0A165NXQ6"/>
<dbReference type="Proteomes" id="UP000077266">
    <property type="component" value="Unassembled WGS sequence"/>
</dbReference>
<keyword evidence="8 12" id="KW-0119">Carbohydrate metabolism</keyword>
<dbReference type="InParanoid" id="A0A165NXQ6"/>
<feature type="chain" id="PRO_5007863511" description="Alpha-amylase" evidence="14">
    <location>
        <begin position="21"/>
        <end position="594"/>
    </location>
</feature>
<accession>A0A165NXQ6</accession>
<keyword evidence="5" id="KW-0479">Metal-binding</keyword>
<dbReference type="OrthoDB" id="550577at2759"/>
<evidence type="ECO:0000256" key="1">
    <source>
        <dbReference type="ARBA" id="ARBA00000548"/>
    </source>
</evidence>
<dbReference type="InterPro" id="IPR031319">
    <property type="entry name" value="A-amylase_C"/>
</dbReference>
<dbReference type="GO" id="GO:2001070">
    <property type="term" value="F:starch binding"/>
    <property type="evidence" value="ECO:0007669"/>
    <property type="project" value="InterPro"/>
</dbReference>
<evidence type="ECO:0000256" key="4">
    <source>
        <dbReference type="ARBA" id="ARBA00012595"/>
    </source>
</evidence>
<name>A0A165NXQ6_EXIGL</name>
<dbReference type="PRINTS" id="PR00110">
    <property type="entry name" value="ALPHAAMYLASE"/>
</dbReference>
<dbReference type="SUPFAM" id="SSF49452">
    <property type="entry name" value="Starch-binding domain-like"/>
    <property type="match status" value="1"/>
</dbReference>
<evidence type="ECO:0000256" key="11">
    <source>
        <dbReference type="RuleBase" id="RU003615"/>
    </source>
</evidence>